<gene>
    <name evidence="2" type="ORF">TNCT_723431</name>
</gene>
<proteinExistence type="predicted"/>
<dbReference type="OrthoDB" id="5825689at2759"/>
<name>A0A8X6F940_TRICU</name>
<keyword evidence="3" id="KW-1185">Reference proteome</keyword>
<dbReference type="EMBL" id="BMAO01001436">
    <property type="protein sequence ID" value="GFQ73302.1"/>
    <property type="molecule type" value="Genomic_DNA"/>
</dbReference>
<feature type="non-terminal residue" evidence="2">
    <location>
        <position position="1"/>
    </location>
</feature>
<dbReference type="Pfam" id="PF17906">
    <property type="entry name" value="HTH_48"/>
    <property type="match status" value="1"/>
</dbReference>
<organism evidence="2 3">
    <name type="scientific">Trichonephila clavata</name>
    <name type="common">Joro spider</name>
    <name type="synonym">Nephila clavata</name>
    <dbReference type="NCBI Taxonomy" id="2740835"/>
    <lineage>
        <taxon>Eukaryota</taxon>
        <taxon>Metazoa</taxon>
        <taxon>Ecdysozoa</taxon>
        <taxon>Arthropoda</taxon>
        <taxon>Chelicerata</taxon>
        <taxon>Arachnida</taxon>
        <taxon>Araneae</taxon>
        <taxon>Araneomorphae</taxon>
        <taxon>Entelegynae</taxon>
        <taxon>Araneoidea</taxon>
        <taxon>Nephilidae</taxon>
        <taxon>Trichonephila</taxon>
    </lineage>
</organism>
<reference evidence="2" key="1">
    <citation type="submission" date="2020-07" db="EMBL/GenBank/DDBJ databases">
        <title>Multicomponent nature underlies the extraordinary mechanical properties of spider dragline silk.</title>
        <authorList>
            <person name="Kono N."/>
            <person name="Nakamura H."/>
            <person name="Mori M."/>
            <person name="Yoshida Y."/>
            <person name="Ohtoshi R."/>
            <person name="Malay A.D."/>
            <person name="Moran D.A.P."/>
            <person name="Tomita M."/>
            <person name="Numata K."/>
            <person name="Arakawa K."/>
        </authorList>
    </citation>
    <scope>NUCLEOTIDE SEQUENCE</scope>
</reference>
<evidence type="ECO:0000313" key="3">
    <source>
        <dbReference type="Proteomes" id="UP000887116"/>
    </source>
</evidence>
<evidence type="ECO:0000259" key="1">
    <source>
        <dbReference type="Pfam" id="PF17906"/>
    </source>
</evidence>
<comment type="caution">
    <text evidence="2">The sequence shown here is derived from an EMBL/GenBank/DDBJ whole genome shotgun (WGS) entry which is preliminary data.</text>
</comment>
<feature type="domain" description="Mos1 transposase HTH" evidence="1">
    <location>
        <begin position="12"/>
        <end position="44"/>
    </location>
</feature>
<dbReference type="AlphaFoldDB" id="A0A8X6F940"/>
<dbReference type="InterPro" id="IPR041426">
    <property type="entry name" value="Mos1_HTH"/>
</dbReference>
<sequence length="64" mass="7387">SIIFVRVENDPNAATPARNINAEFGDGSVEERTIQCLYAKFESGVESHPSEHWRQLWTTKFYSR</sequence>
<accession>A0A8X6F940</accession>
<protein>
    <recommendedName>
        <fullName evidence="1">Mos1 transposase HTH domain-containing protein</fullName>
    </recommendedName>
</protein>
<dbReference type="Proteomes" id="UP000887116">
    <property type="component" value="Unassembled WGS sequence"/>
</dbReference>
<evidence type="ECO:0000313" key="2">
    <source>
        <dbReference type="EMBL" id="GFQ73302.1"/>
    </source>
</evidence>